<evidence type="ECO:0000256" key="2">
    <source>
        <dbReference type="ARBA" id="ARBA00008017"/>
    </source>
</evidence>
<dbReference type="InterPro" id="IPR010920">
    <property type="entry name" value="LSM_dom_sf"/>
</dbReference>
<feature type="transmembrane region" description="Helical" evidence="7">
    <location>
        <begin position="78"/>
        <end position="97"/>
    </location>
</feature>
<dbReference type="InterPro" id="IPR006686">
    <property type="entry name" value="MscS_channel_CS"/>
</dbReference>
<evidence type="ECO:0000259" key="8">
    <source>
        <dbReference type="Pfam" id="PF00924"/>
    </source>
</evidence>
<dbReference type="Pfam" id="PF21082">
    <property type="entry name" value="MS_channel_3rd"/>
    <property type="match status" value="1"/>
</dbReference>
<dbReference type="Pfam" id="PF00924">
    <property type="entry name" value="MS_channel_2nd"/>
    <property type="match status" value="1"/>
</dbReference>
<comment type="caution">
    <text evidence="11">The sequence shown here is derived from an EMBL/GenBank/DDBJ whole genome shotgun (WGS) entry which is preliminary data.</text>
</comment>
<feature type="domain" description="Mechanosensitive ion channel transmembrane helices 2/3" evidence="10">
    <location>
        <begin position="121"/>
        <end position="161"/>
    </location>
</feature>
<dbReference type="Gene3D" id="3.30.70.100">
    <property type="match status" value="1"/>
</dbReference>
<accession>A0A2U2AFV6</accession>
<keyword evidence="5 7" id="KW-1133">Transmembrane helix</keyword>
<feature type="transmembrane region" description="Helical" evidence="7">
    <location>
        <begin position="140"/>
        <end position="159"/>
    </location>
</feature>
<reference evidence="12" key="1">
    <citation type="submission" date="2018-05" db="EMBL/GenBank/DDBJ databases">
        <title>Ignatzschineria dubaiensis sp. nov., isolated from necrotic foot tissues of dromedaries (Camelus dromedarius) and associated maggots in Dubai, United Arab Emirates.</title>
        <authorList>
            <person name="Tsang C.C."/>
            <person name="Tang J.Y.M."/>
            <person name="Fong J.Y.H."/>
            <person name="Kinne J."/>
            <person name="Lee H.H."/>
            <person name="Joseph M."/>
            <person name="Jose S."/>
            <person name="Schuster R.K."/>
            <person name="Tang Y."/>
            <person name="Sivakumar S."/>
            <person name="Chen J.H.K."/>
            <person name="Teng J.L.L."/>
            <person name="Lau S.K.P."/>
            <person name="Wernery U."/>
            <person name="Woo P.C.Y."/>
        </authorList>
    </citation>
    <scope>NUCLEOTIDE SEQUENCE [LARGE SCALE GENOMIC DNA]</scope>
    <source>
        <strain evidence="12">KCTC 22644</strain>
    </source>
</reference>
<keyword evidence="12" id="KW-1185">Reference proteome</keyword>
<dbReference type="GO" id="GO:0005886">
    <property type="term" value="C:plasma membrane"/>
    <property type="evidence" value="ECO:0007669"/>
    <property type="project" value="UniProtKB-SubCell"/>
</dbReference>
<evidence type="ECO:0000313" key="12">
    <source>
        <dbReference type="Proteomes" id="UP000245020"/>
    </source>
</evidence>
<dbReference type="OrthoDB" id="9775207at2"/>
<protein>
    <submittedName>
        <fullName evidence="11">Mechanosensitive ion channel protein MscS</fullName>
    </submittedName>
</protein>
<feature type="domain" description="Mechanosensitive ion channel MscS C-terminal" evidence="9">
    <location>
        <begin position="240"/>
        <end position="324"/>
    </location>
</feature>
<dbReference type="PANTHER" id="PTHR43634:SF2">
    <property type="entry name" value="LOW CONDUCTANCE MECHANOSENSITIVE CHANNEL YNAI"/>
    <property type="match status" value="1"/>
</dbReference>
<dbReference type="RefSeq" id="WP_109188822.1">
    <property type="nucleotide sequence ID" value="NZ_BMYA01000005.1"/>
</dbReference>
<evidence type="ECO:0000256" key="6">
    <source>
        <dbReference type="ARBA" id="ARBA00023136"/>
    </source>
</evidence>
<dbReference type="AlphaFoldDB" id="A0A2U2AFV6"/>
<dbReference type="InterPro" id="IPR006685">
    <property type="entry name" value="MscS_channel_2nd"/>
</dbReference>
<dbReference type="InterPro" id="IPR011014">
    <property type="entry name" value="MscS_channel_TM-2"/>
</dbReference>
<keyword evidence="6 7" id="KW-0472">Membrane</keyword>
<evidence type="ECO:0000256" key="3">
    <source>
        <dbReference type="ARBA" id="ARBA00022475"/>
    </source>
</evidence>
<proteinExistence type="inferred from homology"/>
<dbReference type="EMBL" id="QEWQ01000002">
    <property type="protein sequence ID" value="PWD81459.1"/>
    <property type="molecule type" value="Genomic_DNA"/>
</dbReference>
<evidence type="ECO:0000259" key="9">
    <source>
        <dbReference type="Pfam" id="PF21082"/>
    </source>
</evidence>
<dbReference type="GO" id="GO:0008381">
    <property type="term" value="F:mechanosensitive monoatomic ion channel activity"/>
    <property type="evidence" value="ECO:0007669"/>
    <property type="project" value="UniProtKB-ARBA"/>
</dbReference>
<name>A0A2U2AFV6_9GAMM</name>
<sequence length="382" mass="43402">MNQTLITKYEYGLGLIAICFAVLMLFEFFARRQKLGIRAIIIHLVLTGILCAIVSLTAEYMQMAIKDFKVKFITSQTIYFFQILLITLIIMRTIFFLLNRLEARQVAKGADRTSARIITRVFKILIFFVILLLFGERFGMSLSGLLTFGGIGGIAIGMASKDILSNFFSGVMLYFDRPFNIGDWVSSPDRQIEGTVMEIGWRITKIMTFDHRPLYIPNSVFSTISVENPGRMTNRRIKTELGLRYQDADKIGIITSEIRTMLQNHPKIDTKQTLLVYFNEFADSSLNIMIYCFTKTVKWAEWLEYQQDVYLKMIEIVHQHGADFAFPSQTVYLDNDDAPVKLDISLVNSDKGADMANQLAAAAGKSESETVVKGRVDQNQSS</sequence>
<dbReference type="SUPFAM" id="SSF82689">
    <property type="entry name" value="Mechanosensitive channel protein MscS (YggB), C-terminal domain"/>
    <property type="match status" value="1"/>
</dbReference>
<comment type="subcellular location">
    <subcellularLocation>
        <location evidence="1">Cell membrane</location>
        <topology evidence="1">Multi-pass membrane protein</topology>
    </subcellularLocation>
</comment>
<keyword evidence="3" id="KW-1003">Cell membrane</keyword>
<evidence type="ECO:0000256" key="1">
    <source>
        <dbReference type="ARBA" id="ARBA00004651"/>
    </source>
</evidence>
<feature type="transmembrane region" description="Helical" evidence="7">
    <location>
        <begin position="37"/>
        <end position="58"/>
    </location>
</feature>
<dbReference type="InterPro" id="IPR011066">
    <property type="entry name" value="MscS_channel_C_sf"/>
</dbReference>
<feature type="transmembrane region" description="Helical" evidence="7">
    <location>
        <begin position="117"/>
        <end position="134"/>
    </location>
</feature>
<evidence type="ECO:0000256" key="4">
    <source>
        <dbReference type="ARBA" id="ARBA00022692"/>
    </source>
</evidence>
<feature type="transmembrane region" description="Helical" evidence="7">
    <location>
        <begin position="12"/>
        <end position="30"/>
    </location>
</feature>
<gene>
    <name evidence="11" type="ORF">DC083_03155</name>
</gene>
<feature type="domain" description="Mechanosensitive ion channel MscS" evidence="8">
    <location>
        <begin position="162"/>
        <end position="229"/>
    </location>
</feature>
<evidence type="ECO:0000259" key="10">
    <source>
        <dbReference type="Pfam" id="PF21088"/>
    </source>
</evidence>
<dbReference type="PROSITE" id="PS01246">
    <property type="entry name" value="UPF0003"/>
    <property type="match status" value="1"/>
</dbReference>
<dbReference type="InterPro" id="IPR045042">
    <property type="entry name" value="YnaI-like"/>
</dbReference>
<dbReference type="Gene3D" id="2.30.30.60">
    <property type="match status" value="1"/>
</dbReference>
<evidence type="ECO:0000256" key="7">
    <source>
        <dbReference type="SAM" id="Phobius"/>
    </source>
</evidence>
<evidence type="ECO:0000256" key="5">
    <source>
        <dbReference type="ARBA" id="ARBA00022989"/>
    </source>
</evidence>
<keyword evidence="4 7" id="KW-0812">Transmembrane</keyword>
<dbReference type="SUPFAM" id="SSF82861">
    <property type="entry name" value="Mechanosensitive channel protein MscS (YggB), transmembrane region"/>
    <property type="match status" value="1"/>
</dbReference>
<dbReference type="PANTHER" id="PTHR43634">
    <property type="entry name" value="OW CONDUCTANCE MECHANOSENSITIVE CHANNEL"/>
    <property type="match status" value="1"/>
</dbReference>
<dbReference type="SUPFAM" id="SSF50182">
    <property type="entry name" value="Sm-like ribonucleoproteins"/>
    <property type="match status" value="1"/>
</dbReference>
<dbReference type="InterPro" id="IPR023408">
    <property type="entry name" value="MscS_beta-dom_sf"/>
</dbReference>
<dbReference type="Gene3D" id="1.10.287.1260">
    <property type="match status" value="1"/>
</dbReference>
<dbReference type="InterPro" id="IPR049278">
    <property type="entry name" value="MS_channel_C"/>
</dbReference>
<comment type="similarity">
    <text evidence="2">Belongs to the MscS (TC 1.A.23) family.</text>
</comment>
<dbReference type="InterPro" id="IPR049142">
    <property type="entry name" value="MS_channel_1st"/>
</dbReference>
<dbReference type="Pfam" id="PF21088">
    <property type="entry name" value="MS_channel_1st"/>
    <property type="match status" value="1"/>
</dbReference>
<organism evidence="11 12">
    <name type="scientific">Ignatzschineria ureiclastica</name>
    <dbReference type="NCBI Taxonomy" id="472582"/>
    <lineage>
        <taxon>Bacteria</taxon>
        <taxon>Pseudomonadati</taxon>
        <taxon>Pseudomonadota</taxon>
        <taxon>Gammaproteobacteria</taxon>
        <taxon>Cardiobacteriales</taxon>
        <taxon>Ignatzschineriaceae</taxon>
        <taxon>Ignatzschineria</taxon>
    </lineage>
</organism>
<dbReference type="Proteomes" id="UP000245020">
    <property type="component" value="Unassembled WGS sequence"/>
</dbReference>
<evidence type="ECO:0000313" key="11">
    <source>
        <dbReference type="EMBL" id="PWD81459.1"/>
    </source>
</evidence>